<dbReference type="Gene3D" id="2.10.25.10">
    <property type="entry name" value="Laminin"/>
    <property type="match status" value="7"/>
</dbReference>
<dbReference type="InterPro" id="IPR057243">
    <property type="entry name" value="Integrin_I-EGF_CS"/>
</dbReference>
<organism evidence="8 9">
    <name type="scientific">Apodemus speciosus</name>
    <name type="common">Large Japanese field mouse</name>
    <dbReference type="NCBI Taxonomy" id="105296"/>
    <lineage>
        <taxon>Eukaryota</taxon>
        <taxon>Metazoa</taxon>
        <taxon>Chordata</taxon>
        <taxon>Craniata</taxon>
        <taxon>Vertebrata</taxon>
        <taxon>Euteleostomi</taxon>
        <taxon>Mammalia</taxon>
        <taxon>Eutheria</taxon>
        <taxon>Euarchontoglires</taxon>
        <taxon>Glires</taxon>
        <taxon>Rodentia</taxon>
        <taxon>Myomorpha</taxon>
        <taxon>Muroidea</taxon>
        <taxon>Muridae</taxon>
        <taxon>Murinae</taxon>
        <taxon>Apodemus</taxon>
    </lineage>
</organism>
<evidence type="ECO:0000256" key="5">
    <source>
        <dbReference type="ARBA" id="ARBA00023180"/>
    </source>
</evidence>
<feature type="domain" description="Epidermal growth factor-like" evidence="6">
    <location>
        <begin position="82"/>
        <end position="112"/>
    </location>
</feature>
<keyword evidence="1" id="KW-0245">EGF-like domain</keyword>
<comment type="caution">
    <text evidence="8">The sequence shown here is derived from an EMBL/GenBank/DDBJ whole genome shotgun (WGS) entry which is preliminary data.</text>
</comment>
<gene>
    <name evidence="8" type="ORF">APTSU1_001443900</name>
</gene>
<name>A0ABQ0FIY1_APOSI</name>
<proteinExistence type="predicted"/>
<dbReference type="Pfam" id="PF07974">
    <property type="entry name" value="EGF_2"/>
    <property type="match status" value="3"/>
</dbReference>
<feature type="domain" description="Epidermal growth factor-like" evidence="6">
    <location>
        <begin position="181"/>
        <end position="206"/>
    </location>
</feature>
<dbReference type="Proteomes" id="UP001623349">
    <property type="component" value="Unassembled WGS sequence"/>
</dbReference>
<feature type="domain" description="Integrin beta epidermal growth factor-like" evidence="7">
    <location>
        <begin position="36"/>
        <end position="75"/>
    </location>
</feature>
<feature type="domain" description="Epidermal growth factor-like" evidence="6">
    <location>
        <begin position="264"/>
        <end position="294"/>
    </location>
</feature>
<evidence type="ECO:0000256" key="2">
    <source>
        <dbReference type="ARBA" id="ARBA00022729"/>
    </source>
</evidence>
<dbReference type="InterPro" id="IPR015812">
    <property type="entry name" value="Integrin_bsu"/>
</dbReference>
<dbReference type="InterPro" id="IPR013111">
    <property type="entry name" value="EGF_extracell"/>
</dbReference>
<keyword evidence="2" id="KW-0732">Signal</keyword>
<evidence type="ECO:0000256" key="1">
    <source>
        <dbReference type="ARBA" id="ARBA00022536"/>
    </source>
</evidence>
<dbReference type="EMBL" id="BAAFST010000014">
    <property type="protein sequence ID" value="GAB1299203.1"/>
    <property type="molecule type" value="Genomic_DNA"/>
</dbReference>
<sequence>MGHGNCDCGKCKCDVGWSGEACQYPAKCDLTKKISNQMCRNSQDVICSNAGTCHCGRCKCDNSDGRGLIYGKFCECDDRECIDDETEEVCGGHGKCYCGNCYCEAGWHGDKCEFQCDITPWESKRRCTSPDGKVCSNRGTCVCGECSCHDVDPTGDWGDIHGDTCECDERDCRAVYDRYSDDFCSGHGQCNCGKCDCRAGWYGKKCEHPRNCPLSTEESAKKCQGSSDLPCSGRGRCECGRCNCYPPGDSRVYGKTCECDDRRCEDLDGVVCGGHGTCSCGHCVCEKGWFGKLCQHLRKCNMTEEQSRSLCESADGTLCSGKGDFVIVESAFVLEKSGIFQGSFVTVMTETVTNMMVSFAQGMESVAVETVNAGMDGMEMHVKSGLVPNTLNDPMGDNWILISRPF</sequence>
<dbReference type="PANTHER" id="PTHR10082">
    <property type="entry name" value="INTEGRIN BETA SUBUNIT"/>
    <property type="match status" value="1"/>
</dbReference>
<evidence type="ECO:0000313" key="9">
    <source>
        <dbReference type="Proteomes" id="UP001623349"/>
    </source>
</evidence>
<dbReference type="PANTHER" id="PTHR10082:SF3">
    <property type="entry name" value="INTEGRIN BETA-LIKE PROTEIN 1"/>
    <property type="match status" value="1"/>
</dbReference>
<protein>
    <submittedName>
        <fullName evidence="8">Integrin beta-like protein 1</fullName>
    </submittedName>
</protein>
<keyword evidence="5" id="KW-0325">Glycoprotein</keyword>
<evidence type="ECO:0000313" key="8">
    <source>
        <dbReference type="EMBL" id="GAB1299203.1"/>
    </source>
</evidence>
<dbReference type="PROSITE" id="PS00243">
    <property type="entry name" value="I_EGF_1"/>
    <property type="match status" value="4"/>
</dbReference>
<dbReference type="SUPFAM" id="SSF57196">
    <property type="entry name" value="EGF/Laminin"/>
    <property type="match status" value="4"/>
</dbReference>
<dbReference type="PROSITE" id="PS52047">
    <property type="entry name" value="I_EGF_2"/>
    <property type="match status" value="5"/>
</dbReference>
<evidence type="ECO:0000256" key="3">
    <source>
        <dbReference type="ARBA" id="ARBA00022737"/>
    </source>
</evidence>
<reference evidence="8 9" key="1">
    <citation type="submission" date="2024-08" db="EMBL/GenBank/DDBJ databases">
        <title>The draft genome of Apodemus speciosus.</title>
        <authorList>
            <person name="Nabeshima K."/>
            <person name="Suzuki S."/>
            <person name="Onuma M."/>
        </authorList>
    </citation>
    <scope>NUCLEOTIDE SEQUENCE [LARGE SCALE GENOMIC DNA]</scope>
    <source>
        <strain evidence="8">IB14-021</strain>
    </source>
</reference>
<keyword evidence="4" id="KW-1015">Disulfide bond</keyword>
<keyword evidence="9" id="KW-1185">Reference proteome</keyword>
<accession>A0ABQ0FIY1</accession>
<evidence type="ECO:0000259" key="6">
    <source>
        <dbReference type="Pfam" id="PF07974"/>
    </source>
</evidence>
<dbReference type="Pfam" id="PF23105">
    <property type="entry name" value="EGF_integrin"/>
    <property type="match status" value="1"/>
</dbReference>
<keyword evidence="3" id="KW-0677">Repeat</keyword>
<dbReference type="InterPro" id="IPR057073">
    <property type="entry name" value="EGF_integrin_2"/>
</dbReference>
<evidence type="ECO:0000256" key="4">
    <source>
        <dbReference type="ARBA" id="ARBA00023157"/>
    </source>
</evidence>
<evidence type="ECO:0000259" key="7">
    <source>
        <dbReference type="Pfam" id="PF23105"/>
    </source>
</evidence>